<dbReference type="Pfam" id="PF01061">
    <property type="entry name" value="ABC2_membrane"/>
    <property type="match status" value="2"/>
</dbReference>
<feature type="transmembrane region" description="Helical" evidence="9">
    <location>
        <begin position="326"/>
        <end position="349"/>
    </location>
</feature>
<dbReference type="PROSITE" id="PS50893">
    <property type="entry name" value="ABC_TRANSPORTER_2"/>
    <property type="match status" value="1"/>
</dbReference>
<feature type="transmembrane region" description="Helical" evidence="9">
    <location>
        <begin position="1098"/>
        <end position="1119"/>
    </location>
</feature>
<dbReference type="PANTHER" id="PTHR48042">
    <property type="entry name" value="ABC TRANSPORTER G FAMILY MEMBER 11"/>
    <property type="match status" value="1"/>
</dbReference>
<keyword evidence="7 9" id="KW-1133">Transmembrane helix</keyword>
<evidence type="ECO:0000256" key="4">
    <source>
        <dbReference type="ARBA" id="ARBA00022692"/>
    </source>
</evidence>
<dbReference type="InterPro" id="IPR027417">
    <property type="entry name" value="P-loop_NTPase"/>
</dbReference>
<keyword evidence="5" id="KW-0547">Nucleotide-binding</keyword>
<dbReference type="EMBL" id="HG739085">
    <property type="protein sequence ID" value="CDO97424.1"/>
    <property type="molecule type" value="Genomic_DNA"/>
</dbReference>
<sequence>MEILTRPKLLFLDEPTSGLDSAAAYCIVNRIVRLARHYGMTVVASLHQPSSEAFKLLDNLCLLCLGRTIYFGPAYAANHFFAVNGFPCPALQNPADHYLRMVNSDFSEDIQYGAGGKTTTREAIDMLAESYRSSDAYKDILRQAAEMDKQLQSIGTMEKKGCPASFFIHCLILIERSFLNMYRDVGYYWLRLGIYIALGFGLGTVFHNVGNSYSSINARGSMLMFVASLLTIMAIGGFPSVVEDIKVFKRERLNGHYGVAAFVVSNTVSSLPFLLLISMIPGAISYYLVGLQQGSDRFLYFIMVLIACLMLVETLVMIVATIVPNFLMGLITGAGLQGLMMLSGGFFRLPSDLPKIFWKYPMYYIAFHKYAYQGLYKNEFQGLAFPKNLLAGGSSNLVGGETILRDIWQCLINKNPSAEFVCIFFSTRILTACLILIIINRIISTILSYLSNLPLFSRNYFSMACPNLASPSRLSNDDCADVLMNSPHTTVSEIKIPLEVDGDHEDGKENAGPDYCKSNSNSKGVFLTWDDLWVSVPNGKKGCKAILQGLTGYARPGELLAIMGPSGCGKSTLLDALAGRLDSISKQRGEILVNGRMQQLAYGTSAYVTQDNILTWTLTTREAVYYSAQLQLPNTMSKAEKIDRADRTIREMGLQSCIDTRIGGWGSKGLSGGQKRRVSICIEMLTRPKLLFLDEPTSGLDSAASYYVMNRIVELAKEYGMTVIASMHQPSTEVCNLLDNLCLLSLGRTIYFGPSFAASQFFTRNGFSCPGLQNPADHYIRMINTDFDEASDIESAAEGKTTTREAIDKLVDSYTSSDIYNLTLSVVAQINGQQLRVMAKKRRRASFFMQCLVLTERSFVNMYRDLGYYWLRLAIYITLAFGLGTVFYNVGNSYNSINARASMLMFVASLLTLLSIGGFPSFVEEIKVFQRERLNGHYGVAAFVISNTVSSVLFLFLIAVIPGVIAYYLVGLHRGTERFLYFTMVLFASIVLVEGLMMIVASLVPNFLMGLIIGAGTQGVMMLSGGFFRLPDDLPKIFWKYPIYYISFHRYAYQGLYKNEFEGLKFPSNELMMGGSSPIDGETILRDTWQVERGYSKWIDLAILFLMVIIYRLLFFGIIKVRESIKPLVKRFHLGLSYKKE</sequence>
<dbReference type="FunFam" id="3.40.50.300:FF:001533">
    <property type="entry name" value="ABC transporter G family member 11"/>
    <property type="match status" value="1"/>
</dbReference>
<evidence type="ECO:0000313" key="12">
    <source>
        <dbReference type="Proteomes" id="UP000295252"/>
    </source>
</evidence>
<evidence type="ECO:0000256" key="8">
    <source>
        <dbReference type="ARBA" id="ARBA00023136"/>
    </source>
</evidence>
<keyword evidence="6" id="KW-0067">ATP-binding</keyword>
<dbReference type="InParanoid" id="A0A068TN86"/>
<dbReference type="InterPro" id="IPR052215">
    <property type="entry name" value="Plant_ABCG"/>
</dbReference>
<evidence type="ECO:0000256" key="2">
    <source>
        <dbReference type="ARBA" id="ARBA00005814"/>
    </source>
</evidence>
<dbReference type="GO" id="GO:0016020">
    <property type="term" value="C:membrane"/>
    <property type="evidence" value="ECO:0007669"/>
    <property type="project" value="UniProtKB-SubCell"/>
</dbReference>
<dbReference type="InterPro" id="IPR003593">
    <property type="entry name" value="AAA+_ATPase"/>
</dbReference>
<comment type="similarity">
    <text evidence="2">Belongs to the ABC transporter superfamily. ABCG family. Eye pigment precursor importer (TC 3.A.1.204) subfamily.</text>
</comment>
<evidence type="ECO:0000313" key="11">
    <source>
        <dbReference type="EMBL" id="CDO97424.1"/>
    </source>
</evidence>
<keyword evidence="3" id="KW-0813">Transport</keyword>
<feature type="transmembrane region" description="Helical" evidence="9">
    <location>
        <begin position="869"/>
        <end position="891"/>
    </location>
</feature>
<protein>
    <recommendedName>
        <fullName evidence="10">ABC transporter domain-containing protein</fullName>
    </recommendedName>
</protein>
<dbReference type="InterPro" id="IPR003439">
    <property type="entry name" value="ABC_transporter-like_ATP-bd"/>
</dbReference>
<feature type="transmembrane region" description="Helical" evidence="9">
    <location>
        <begin position="188"/>
        <end position="210"/>
    </location>
</feature>
<feature type="transmembrane region" description="Helical" evidence="9">
    <location>
        <begin position="298"/>
        <end position="320"/>
    </location>
</feature>
<feature type="transmembrane region" description="Helical" evidence="9">
    <location>
        <begin position="1007"/>
        <end position="1030"/>
    </location>
</feature>
<gene>
    <name evidence="11" type="ORF">GSCOC_T00014765001</name>
</gene>
<dbReference type="Pfam" id="PF00005">
    <property type="entry name" value="ABC_tran"/>
    <property type="match status" value="1"/>
</dbReference>
<feature type="transmembrane region" description="Helical" evidence="9">
    <location>
        <begin position="903"/>
        <end position="923"/>
    </location>
</feature>
<evidence type="ECO:0000256" key="5">
    <source>
        <dbReference type="ARBA" id="ARBA00022741"/>
    </source>
</evidence>
<dbReference type="Proteomes" id="UP000295252">
    <property type="component" value="Chromosome IV"/>
</dbReference>
<dbReference type="SMART" id="SM00382">
    <property type="entry name" value="AAA"/>
    <property type="match status" value="1"/>
</dbReference>
<dbReference type="PANTHER" id="PTHR48042:SF4">
    <property type="entry name" value="ABC TRANSPORTER DOMAIN-CONTAINING PROTEIN"/>
    <property type="match status" value="1"/>
</dbReference>
<dbReference type="OrthoDB" id="66620at2759"/>
<accession>A0A068TN86</accession>
<keyword evidence="4 9" id="KW-0812">Transmembrane</keyword>
<dbReference type="GO" id="GO:0005524">
    <property type="term" value="F:ATP binding"/>
    <property type="evidence" value="ECO:0007669"/>
    <property type="project" value="UniProtKB-KW"/>
</dbReference>
<dbReference type="GO" id="GO:0016887">
    <property type="term" value="F:ATP hydrolysis activity"/>
    <property type="evidence" value="ECO:0007669"/>
    <property type="project" value="InterPro"/>
</dbReference>
<dbReference type="InterPro" id="IPR043926">
    <property type="entry name" value="ABCG_dom"/>
</dbReference>
<feature type="transmembrane region" description="Helical" evidence="9">
    <location>
        <begin position="943"/>
        <end position="970"/>
    </location>
</feature>
<dbReference type="InterPro" id="IPR013525">
    <property type="entry name" value="ABC2_TM"/>
</dbReference>
<keyword evidence="12" id="KW-1185">Reference proteome</keyword>
<evidence type="ECO:0000256" key="7">
    <source>
        <dbReference type="ARBA" id="ARBA00022989"/>
    </source>
</evidence>
<dbReference type="Pfam" id="PF19055">
    <property type="entry name" value="ABC2_membrane_7"/>
    <property type="match status" value="1"/>
</dbReference>
<dbReference type="OMA" id="AYFWYAF"/>
<name>A0A068TN86_COFCA</name>
<evidence type="ECO:0000256" key="6">
    <source>
        <dbReference type="ARBA" id="ARBA00022840"/>
    </source>
</evidence>
<evidence type="ECO:0000256" key="1">
    <source>
        <dbReference type="ARBA" id="ARBA00004141"/>
    </source>
</evidence>
<feature type="domain" description="ABC transporter" evidence="10">
    <location>
        <begin position="527"/>
        <end position="771"/>
    </location>
</feature>
<feature type="transmembrane region" description="Helical" evidence="9">
    <location>
        <begin position="262"/>
        <end position="289"/>
    </location>
</feature>
<dbReference type="PhylomeDB" id="A0A068TN86"/>
<dbReference type="SUPFAM" id="SSF52540">
    <property type="entry name" value="P-loop containing nucleoside triphosphate hydrolases"/>
    <property type="match status" value="2"/>
</dbReference>
<evidence type="ECO:0000256" key="3">
    <source>
        <dbReference type="ARBA" id="ARBA00022448"/>
    </source>
</evidence>
<evidence type="ECO:0000256" key="9">
    <source>
        <dbReference type="SAM" id="Phobius"/>
    </source>
</evidence>
<dbReference type="PROSITE" id="PS00211">
    <property type="entry name" value="ABC_TRANSPORTER_1"/>
    <property type="match status" value="1"/>
</dbReference>
<keyword evidence="8 9" id="KW-0472">Membrane</keyword>
<dbReference type="AlphaFoldDB" id="A0A068TN86"/>
<dbReference type="STRING" id="49390.A0A068TN86"/>
<comment type="subcellular location">
    <subcellularLocation>
        <location evidence="1">Membrane</location>
        <topology evidence="1">Multi-pass membrane protein</topology>
    </subcellularLocation>
</comment>
<dbReference type="InterPro" id="IPR017871">
    <property type="entry name" value="ABC_transporter-like_CS"/>
</dbReference>
<dbReference type="GO" id="GO:0140359">
    <property type="term" value="F:ABC-type transporter activity"/>
    <property type="evidence" value="ECO:0007669"/>
    <property type="project" value="InterPro"/>
</dbReference>
<evidence type="ECO:0000259" key="10">
    <source>
        <dbReference type="PROSITE" id="PS50893"/>
    </source>
</evidence>
<feature type="transmembrane region" description="Helical" evidence="9">
    <location>
        <begin position="979"/>
        <end position="1001"/>
    </location>
</feature>
<dbReference type="Gene3D" id="3.40.50.300">
    <property type="entry name" value="P-loop containing nucleotide triphosphate hydrolases"/>
    <property type="match status" value="2"/>
</dbReference>
<reference evidence="12" key="1">
    <citation type="journal article" date="2014" name="Science">
        <title>The coffee genome provides insight into the convergent evolution of caffeine biosynthesis.</title>
        <authorList>
            <person name="Denoeud F."/>
            <person name="Carretero-Paulet L."/>
            <person name="Dereeper A."/>
            <person name="Droc G."/>
            <person name="Guyot R."/>
            <person name="Pietrella M."/>
            <person name="Zheng C."/>
            <person name="Alberti A."/>
            <person name="Anthony F."/>
            <person name="Aprea G."/>
            <person name="Aury J.M."/>
            <person name="Bento P."/>
            <person name="Bernard M."/>
            <person name="Bocs S."/>
            <person name="Campa C."/>
            <person name="Cenci A."/>
            <person name="Combes M.C."/>
            <person name="Crouzillat D."/>
            <person name="Da Silva C."/>
            <person name="Daddiego L."/>
            <person name="De Bellis F."/>
            <person name="Dussert S."/>
            <person name="Garsmeur O."/>
            <person name="Gayraud T."/>
            <person name="Guignon V."/>
            <person name="Jahn K."/>
            <person name="Jamilloux V."/>
            <person name="Joet T."/>
            <person name="Labadie K."/>
            <person name="Lan T."/>
            <person name="Leclercq J."/>
            <person name="Lepelley M."/>
            <person name="Leroy T."/>
            <person name="Li L.T."/>
            <person name="Librado P."/>
            <person name="Lopez L."/>
            <person name="Munoz A."/>
            <person name="Noel B."/>
            <person name="Pallavicini A."/>
            <person name="Perrotta G."/>
            <person name="Poncet V."/>
            <person name="Pot D."/>
            <person name="Priyono X."/>
            <person name="Rigoreau M."/>
            <person name="Rouard M."/>
            <person name="Rozas J."/>
            <person name="Tranchant-Dubreuil C."/>
            <person name="VanBuren R."/>
            <person name="Zhang Q."/>
            <person name="Andrade A.C."/>
            <person name="Argout X."/>
            <person name="Bertrand B."/>
            <person name="de Kochko A."/>
            <person name="Graziosi G."/>
            <person name="Henry R.J."/>
            <person name="Jayarama X."/>
            <person name="Ming R."/>
            <person name="Nagai C."/>
            <person name="Rounsley S."/>
            <person name="Sankoff D."/>
            <person name="Giuliano G."/>
            <person name="Albert V.A."/>
            <person name="Wincker P."/>
            <person name="Lashermes P."/>
        </authorList>
    </citation>
    <scope>NUCLEOTIDE SEQUENCE [LARGE SCALE GENOMIC DNA]</scope>
    <source>
        <strain evidence="12">cv. DH200-94</strain>
    </source>
</reference>
<organism evidence="11 12">
    <name type="scientific">Coffea canephora</name>
    <name type="common">Robusta coffee</name>
    <dbReference type="NCBI Taxonomy" id="49390"/>
    <lineage>
        <taxon>Eukaryota</taxon>
        <taxon>Viridiplantae</taxon>
        <taxon>Streptophyta</taxon>
        <taxon>Embryophyta</taxon>
        <taxon>Tracheophyta</taxon>
        <taxon>Spermatophyta</taxon>
        <taxon>Magnoliopsida</taxon>
        <taxon>eudicotyledons</taxon>
        <taxon>Gunneridae</taxon>
        <taxon>Pentapetalae</taxon>
        <taxon>asterids</taxon>
        <taxon>lamiids</taxon>
        <taxon>Gentianales</taxon>
        <taxon>Rubiaceae</taxon>
        <taxon>Ixoroideae</taxon>
        <taxon>Gardenieae complex</taxon>
        <taxon>Bertiereae - Coffeeae clade</taxon>
        <taxon>Coffeeae</taxon>
        <taxon>Coffea</taxon>
    </lineage>
</organism>
<feature type="transmembrane region" description="Helical" evidence="9">
    <location>
        <begin position="222"/>
        <end position="242"/>
    </location>
</feature>
<dbReference type="Gramene" id="CDO97424">
    <property type="protein sequence ID" value="CDO97424"/>
    <property type="gene ID" value="GSCOC_T00014765001"/>
</dbReference>
<proteinExistence type="inferred from homology"/>